<dbReference type="InterPro" id="IPR050090">
    <property type="entry name" value="Tyrosine_recombinase_XerCD"/>
</dbReference>
<dbReference type="AlphaFoldDB" id="A0A480AS01"/>
<evidence type="ECO:0000313" key="5">
    <source>
        <dbReference type="Proteomes" id="UP000301751"/>
    </source>
</evidence>
<feature type="domain" description="Tyr recombinase" evidence="3">
    <location>
        <begin position="197"/>
        <end position="399"/>
    </location>
</feature>
<dbReference type="GO" id="GO:0003677">
    <property type="term" value="F:DNA binding"/>
    <property type="evidence" value="ECO:0007669"/>
    <property type="project" value="InterPro"/>
</dbReference>
<name>A0A480AS01_9BURK</name>
<dbReference type="PROSITE" id="PS51898">
    <property type="entry name" value="TYR_RECOMBINASE"/>
    <property type="match status" value="1"/>
</dbReference>
<keyword evidence="1" id="KW-0229">DNA integration</keyword>
<dbReference type="CDD" id="cd00796">
    <property type="entry name" value="INT_Rci_Hp1_C"/>
    <property type="match status" value="1"/>
</dbReference>
<dbReference type="InterPro" id="IPR013762">
    <property type="entry name" value="Integrase-like_cat_sf"/>
</dbReference>
<dbReference type="SUPFAM" id="SSF56349">
    <property type="entry name" value="DNA breaking-rejoining enzymes"/>
    <property type="match status" value="1"/>
</dbReference>
<protein>
    <recommendedName>
        <fullName evidence="3">Tyr recombinase domain-containing protein</fullName>
    </recommendedName>
</protein>
<evidence type="ECO:0000313" key="4">
    <source>
        <dbReference type="EMBL" id="GCL61528.1"/>
    </source>
</evidence>
<organism evidence="4 5">
    <name type="scientific">Pseudaquabacterium pictum</name>
    <dbReference type="NCBI Taxonomy" id="2315236"/>
    <lineage>
        <taxon>Bacteria</taxon>
        <taxon>Pseudomonadati</taxon>
        <taxon>Pseudomonadota</taxon>
        <taxon>Betaproteobacteria</taxon>
        <taxon>Burkholderiales</taxon>
        <taxon>Sphaerotilaceae</taxon>
        <taxon>Pseudaquabacterium</taxon>
    </lineage>
</organism>
<sequence length="399" mass="44482">MSHHVRPRGARFELRVKHRLLPRPFYATFATEAEADSYGQQMDAMLDRGVVPAELMAGEPRAADDPLLVAVVRGYLNSAPHLTASDSKLLGTMLPELAGLRVSAVTYRWATDTWVRELKMKHHQAPGTIRKRVGALARVLDWHLASTVKAGDTAAAPVNPLRLLPVGYSQYTEAEQRELAGRSVKGRPLAPRHDVQRDRRLLPAEEAAIRQALAGVKRDDRERPWTGAAGAGPDLAFELFFSVILDTGLRLREAYRLRADQVDTAKGILRVEGSKGTRGAIKPRVVPLKRHLRDALASWCAGRVGLLWPYWKGTPEDLDPATRRLSARFASLFRYAGVPAFTEHDLRHEATCRWFELRDPAGRWVFSDVEIARIMGWSSLAMALRYASLRGEDLAARLG</sequence>
<accession>A0A480AS01</accession>
<reference evidence="5" key="1">
    <citation type="submission" date="2019-03" db="EMBL/GenBank/DDBJ databases">
        <title>Aquabacterium pictum sp.nov., the first bacteriochlorophyll a-containing freshwater bacterium in the genus Aquabacterium of the class Betaproteobacteria.</title>
        <authorList>
            <person name="Hirose S."/>
            <person name="Tank M."/>
            <person name="Hara E."/>
            <person name="Tamaki H."/>
            <person name="Takaichi S."/>
            <person name="Haruta S."/>
            <person name="Hanada S."/>
        </authorList>
    </citation>
    <scope>NUCLEOTIDE SEQUENCE [LARGE SCALE GENOMIC DNA]</scope>
    <source>
        <strain evidence="5">W35</strain>
    </source>
</reference>
<comment type="caution">
    <text evidence="4">The sequence shown here is derived from an EMBL/GenBank/DDBJ whole genome shotgun (WGS) entry which is preliminary data.</text>
</comment>
<gene>
    <name evidence="4" type="ORF">AQPW35_06090</name>
</gene>
<keyword evidence="2" id="KW-0233">DNA recombination</keyword>
<evidence type="ECO:0000259" key="3">
    <source>
        <dbReference type="PROSITE" id="PS51898"/>
    </source>
</evidence>
<dbReference type="EMBL" id="BJCL01000001">
    <property type="protein sequence ID" value="GCL61528.1"/>
    <property type="molecule type" value="Genomic_DNA"/>
</dbReference>
<dbReference type="GO" id="GO:0015074">
    <property type="term" value="P:DNA integration"/>
    <property type="evidence" value="ECO:0007669"/>
    <property type="project" value="UniProtKB-KW"/>
</dbReference>
<dbReference type="RefSeq" id="WP_162520681.1">
    <property type="nucleotide sequence ID" value="NZ_BJCL01000001.1"/>
</dbReference>
<dbReference type="Proteomes" id="UP000301751">
    <property type="component" value="Unassembled WGS sequence"/>
</dbReference>
<evidence type="ECO:0000256" key="1">
    <source>
        <dbReference type="ARBA" id="ARBA00022908"/>
    </source>
</evidence>
<dbReference type="Pfam" id="PF00589">
    <property type="entry name" value="Phage_integrase"/>
    <property type="match status" value="1"/>
</dbReference>
<proteinExistence type="predicted"/>
<dbReference type="InterPro" id="IPR002104">
    <property type="entry name" value="Integrase_catalytic"/>
</dbReference>
<dbReference type="Gene3D" id="1.10.443.10">
    <property type="entry name" value="Intergrase catalytic core"/>
    <property type="match status" value="1"/>
</dbReference>
<evidence type="ECO:0000256" key="2">
    <source>
        <dbReference type="ARBA" id="ARBA00023172"/>
    </source>
</evidence>
<dbReference type="PANTHER" id="PTHR30349">
    <property type="entry name" value="PHAGE INTEGRASE-RELATED"/>
    <property type="match status" value="1"/>
</dbReference>
<dbReference type="GO" id="GO:0006310">
    <property type="term" value="P:DNA recombination"/>
    <property type="evidence" value="ECO:0007669"/>
    <property type="project" value="UniProtKB-KW"/>
</dbReference>
<dbReference type="PANTHER" id="PTHR30349:SF94">
    <property type="entry name" value="INTEGRASE_RECOMBINASE HI_1414-RELATED"/>
    <property type="match status" value="1"/>
</dbReference>
<dbReference type="InterPro" id="IPR011010">
    <property type="entry name" value="DNA_brk_join_enz"/>
</dbReference>
<keyword evidence="5" id="KW-1185">Reference proteome</keyword>